<accession>A0A9N9NUS2</accession>
<protein>
    <submittedName>
        <fullName evidence="1">5339_t:CDS:1</fullName>
    </submittedName>
</protein>
<evidence type="ECO:0000313" key="1">
    <source>
        <dbReference type="EMBL" id="CAG8758996.1"/>
    </source>
</evidence>
<dbReference type="OrthoDB" id="10356697at2759"/>
<feature type="non-terminal residue" evidence="1">
    <location>
        <position position="1"/>
    </location>
</feature>
<proteinExistence type="predicted"/>
<dbReference type="EMBL" id="CAJVPS010045219">
    <property type="protein sequence ID" value="CAG8758996.1"/>
    <property type="molecule type" value="Genomic_DNA"/>
</dbReference>
<comment type="caution">
    <text evidence="1">The sequence shown here is derived from an EMBL/GenBank/DDBJ whole genome shotgun (WGS) entry which is preliminary data.</text>
</comment>
<keyword evidence="2" id="KW-1185">Reference proteome</keyword>
<evidence type="ECO:0000313" key="2">
    <source>
        <dbReference type="Proteomes" id="UP000789508"/>
    </source>
</evidence>
<feature type="non-terminal residue" evidence="1">
    <location>
        <position position="107"/>
    </location>
</feature>
<organism evidence="1 2">
    <name type="scientific">Ambispora leptoticha</name>
    <dbReference type="NCBI Taxonomy" id="144679"/>
    <lineage>
        <taxon>Eukaryota</taxon>
        <taxon>Fungi</taxon>
        <taxon>Fungi incertae sedis</taxon>
        <taxon>Mucoromycota</taxon>
        <taxon>Glomeromycotina</taxon>
        <taxon>Glomeromycetes</taxon>
        <taxon>Archaeosporales</taxon>
        <taxon>Ambisporaceae</taxon>
        <taxon>Ambispora</taxon>
    </lineage>
</organism>
<sequence length="107" mass="12101">PMASASNAYIHQKGSSPVWQWFDCPVEESGMRKAKYQLCVEDKYIVISNNGTTNLRNHITKVHIINISEAASLDFASWPGEHILREALVKWIAMDCLPFTSIESESF</sequence>
<dbReference type="Proteomes" id="UP000789508">
    <property type="component" value="Unassembled WGS sequence"/>
</dbReference>
<dbReference type="AlphaFoldDB" id="A0A9N9NUS2"/>
<reference evidence="1" key="1">
    <citation type="submission" date="2021-06" db="EMBL/GenBank/DDBJ databases">
        <authorList>
            <person name="Kallberg Y."/>
            <person name="Tangrot J."/>
            <person name="Rosling A."/>
        </authorList>
    </citation>
    <scope>NUCLEOTIDE SEQUENCE</scope>
    <source>
        <strain evidence="1">FL130A</strain>
    </source>
</reference>
<name>A0A9N9NUS2_9GLOM</name>
<gene>
    <name evidence="1" type="ORF">ALEPTO_LOCUS13595</name>
</gene>